<evidence type="ECO:0000313" key="2">
    <source>
        <dbReference type="Proteomes" id="UP000812277"/>
    </source>
</evidence>
<protein>
    <submittedName>
        <fullName evidence="1">Uncharacterized protein</fullName>
    </submittedName>
</protein>
<dbReference type="EMBL" id="JAHZIJ010000001">
    <property type="protein sequence ID" value="MBW7473873.1"/>
    <property type="molecule type" value="Genomic_DNA"/>
</dbReference>
<dbReference type="PIRSF" id="PIRSF019853">
    <property type="entry name" value="UCP019853"/>
    <property type="match status" value="1"/>
</dbReference>
<dbReference type="Proteomes" id="UP000812277">
    <property type="component" value="Unassembled WGS sequence"/>
</dbReference>
<reference evidence="1 2" key="1">
    <citation type="submission" date="2021-07" db="EMBL/GenBank/DDBJ databases">
        <title>Paenibacillus radiodurans sp. nov., isolated from the southeastern edge of Tengger Desert.</title>
        <authorList>
            <person name="Zhang G."/>
        </authorList>
    </citation>
    <scope>NUCLEOTIDE SEQUENCE [LARGE SCALE GENOMIC DNA]</scope>
    <source>
        <strain evidence="1 2">DT7-4</strain>
    </source>
</reference>
<dbReference type="RefSeq" id="WP_219871060.1">
    <property type="nucleotide sequence ID" value="NZ_JAHZIJ010000001.1"/>
</dbReference>
<accession>A0ABS7D3V9</accession>
<sequence length="122" mass="14143">MKYLVLLEKLNPFIEEEVTIYTNDITLTGFSSVCPYPIEVGKHYKVELGLTILDEIKIKKLEKPIEELYQISDGLAYLIRGKLTGNKLNAGVLFEEDFLFEYSHLDGEYIELYVDRISVEFL</sequence>
<name>A0ABS7D3V9_9BACL</name>
<gene>
    <name evidence="1" type="ORF">K0T92_03880</name>
</gene>
<keyword evidence="2" id="KW-1185">Reference proteome</keyword>
<organism evidence="1 2">
    <name type="scientific">Paenibacillus oenotherae</name>
    <dbReference type="NCBI Taxonomy" id="1435645"/>
    <lineage>
        <taxon>Bacteria</taxon>
        <taxon>Bacillati</taxon>
        <taxon>Bacillota</taxon>
        <taxon>Bacilli</taxon>
        <taxon>Bacillales</taxon>
        <taxon>Paenibacillaceae</taxon>
        <taxon>Paenibacillus</taxon>
    </lineage>
</organism>
<dbReference type="InterPro" id="IPR016767">
    <property type="entry name" value="UCP019853"/>
</dbReference>
<proteinExistence type="predicted"/>
<evidence type="ECO:0000313" key="1">
    <source>
        <dbReference type="EMBL" id="MBW7473873.1"/>
    </source>
</evidence>
<comment type="caution">
    <text evidence="1">The sequence shown here is derived from an EMBL/GenBank/DDBJ whole genome shotgun (WGS) entry which is preliminary data.</text>
</comment>